<dbReference type="GO" id="GO:0006355">
    <property type="term" value="P:regulation of DNA-templated transcription"/>
    <property type="evidence" value="ECO:0007669"/>
    <property type="project" value="InterPro"/>
</dbReference>
<dbReference type="AlphaFoldDB" id="A0AAU2JSP3"/>
<sequence length="214" mass="22907">MASVQGASQILDALSALGRAAARELCVVLPRRPYDRRVQEHLVELTAQLTGRGVEVRVICVSEAGREPAYGDHVRRLARAGARIRTVADVPLWAAVADGRYAIAPADPAGRGTETVLLRGTASVAAYAALFEALWLQGAAYIGGSVRGAGGEGPDEREREALLLLAEGLTDDGIARRTGLSIRTNRRTIAKLMDRLGARSRFQAGVEAARREWV</sequence>
<keyword evidence="2" id="KW-0238">DNA-binding</keyword>
<dbReference type="InterPro" id="IPR036388">
    <property type="entry name" value="WH-like_DNA-bd_sf"/>
</dbReference>
<dbReference type="Pfam" id="PF00196">
    <property type="entry name" value="GerE"/>
    <property type="match status" value="1"/>
</dbReference>
<accession>A0AAU2JSP3</accession>
<evidence type="ECO:0000259" key="4">
    <source>
        <dbReference type="PROSITE" id="PS50043"/>
    </source>
</evidence>
<reference evidence="5" key="1">
    <citation type="submission" date="2022-10" db="EMBL/GenBank/DDBJ databases">
        <title>The complete genomes of actinobacterial strains from the NBC collection.</title>
        <authorList>
            <person name="Joergensen T.S."/>
            <person name="Alvarez Arevalo M."/>
            <person name="Sterndorff E.B."/>
            <person name="Faurdal D."/>
            <person name="Vuksanovic O."/>
            <person name="Mourched A.-S."/>
            <person name="Charusanti P."/>
            <person name="Shaw S."/>
            <person name="Blin K."/>
            <person name="Weber T."/>
        </authorList>
    </citation>
    <scope>NUCLEOTIDE SEQUENCE</scope>
    <source>
        <strain evidence="5">NBC_00049</strain>
    </source>
</reference>
<keyword evidence="1" id="KW-0805">Transcription regulation</keyword>
<evidence type="ECO:0000256" key="2">
    <source>
        <dbReference type="ARBA" id="ARBA00023125"/>
    </source>
</evidence>
<dbReference type="InterPro" id="IPR016032">
    <property type="entry name" value="Sig_transdc_resp-reg_C-effctor"/>
</dbReference>
<dbReference type="EMBL" id="CP108264">
    <property type="protein sequence ID" value="WTU74534.1"/>
    <property type="molecule type" value="Genomic_DNA"/>
</dbReference>
<proteinExistence type="predicted"/>
<name>A0AAU2JSP3_9ACTN</name>
<dbReference type="PANTHER" id="PTHR43214:SF24">
    <property type="entry name" value="TRANSCRIPTIONAL REGULATORY PROTEIN NARL-RELATED"/>
    <property type="match status" value="1"/>
</dbReference>
<dbReference type="InterPro" id="IPR039420">
    <property type="entry name" value="WalR-like"/>
</dbReference>
<dbReference type="PROSITE" id="PS50043">
    <property type="entry name" value="HTH_LUXR_2"/>
    <property type="match status" value="1"/>
</dbReference>
<dbReference type="Gene3D" id="1.10.10.10">
    <property type="entry name" value="Winged helix-like DNA-binding domain superfamily/Winged helix DNA-binding domain"/>
    <property type="match status" value="1"/>
</dbReference>
<organism evidence="5">
    <name type="scientific">Streptomyces sp. NBC_00049</name>
    <dbReference type="NCBI Taxonomy" id="2903617"/>
    <lineage>
        <taxon>Bacteria</taxon>
        <taxon>Bacillati</taxon>
        <taxon>Actinomycetota</taxon>
        <taxon>Actinomycetes</taxon>
        <taxon>Kitasatosporales</taxon>
        <taxon>Streptomycetaceae</taxon>
        <taxon>Streptomyces</taxon>
    </lineage>
</organism>
<evidence type="ECO:0000256" key="1">
    <source>
        <dbReference type="ARBA" id="ARBA00023015"/>
    </source>
</evidence>
<feature type="domain" description="HTH luxR-type" evidence="4">
    <location>
        <begin position="150"/>
        <end position="212"/>
    </location>
</feature>
<dbReference type="SUPFAM" id="SSF46894">
    <property type="entry name" value="C-terminal effector domain of the bipartite response regulators"/>
    <property type="match status" value="1"/>
</dbReference>
<dbReference type="PANTHER" id="PTHR43214">
    <property type="entry name" value="TWO-COMPONENT RESPONSE REGULATOR"/>
    <property type="match status" value="1"/>
</dbReference>
<gene>
    <name evidence="5" type="ORF">OG327_15045</name>
</gene>
<evidence type="ECO:0000256" key="3">
    <source>
        <dbReference type="ARBA" id="ARBA00023163"/>
    </source>
</evidence>
<keyword evidence="3" id="KW-0804">Transcription</keyword>
<dbReference type="GO" id="GO:0003677">
    <property type="term" value="F:DNA binding"/>
    <property type="evidence" value="ECO:0007669"/>
    <property type="project" value="UniProtKB-KW"/>
</dbReference>
<dbReference type="SMART" id="SM00421">
    <property type="entry name" value="HTH_LUXR"/>
    <property type="match status" value="1"/>
</dbReference>
<evidence type="ECO:0000313" key="5">
    <source>
        <dbReference type="EMBL" id="WTU74534.1"/>
    </source>
</evidence>
<protein>
    <submittedName>
        <fullName evidence="5">LuxR C-terminal-related transcriptional regulator</fullName>
    </submittedName>
</protein>
<dbReference type="InterPro" id="IPR000792">
    <property type="entry name" value="Tscrpt_reg_LuxR_C"/>
</dbReference>